<dbReference type="PANTHER" id="PTHR45790">
    <property type="entry name" value="SIROHEME SYNTHASE-RELATED"/>
    <property type="match status" value="1"/>
</dbReference>
<feature type="domain" description="Tetrapyrrole methylase" evidence="6">
    <location>
        <begin position="9"/>
        <end position="221"/>
    </location>
</feature>
<dbReference type="AlphaFoldDB" id="A0A068VPV8"/>
<organism evidence="7">
    <name type="scientific">Propionibacterium freudenreichii subsp. freudenreichii</name>
    <dbReference type="NCBI Taxonomy" id="66712"/>
    <lineage>
        <taxon>Bacteria</taxon>
        <taxon>Bacillati</taxon>
        <taxon>Actinomycetota</taxon>
        <taxon>Actinomycetes</taxon>
        <taxon>Propionibacteriales</taxon>
        <taxon>Propionibacteriaceae</taxon>
        <taxon>Propionibacterium</taxon>
    </lineage>
</organism>
<dbReference type="GO" id="GO:0032259">
    <property type="term" value="P:methylation"/>
    <property type="evidence" value="ECO:0007669"/>
    <property type="project" value="UniProtKB-KW"/>
</dbReference>
<dbReference type="PATRIC" id="fig|66712.6.peg.446"/>
<dbReference type="Gene3D" id="3.30.950.10">
    <property type="entry name" value="Methyltransferase, Cobalt-precorrin-4 Transmethylase, Domain 2"/>
    <property type="match status" value="1"/>
</dbReference>
<keyword evidence="3 7" id="KW-0808">Transferase</keyword>
<evidence type="ECO:0000256" key="3">
    <source>
        <dbReference type="ARBA" id="ARBA00022679"/>
    </source>
</evidence>
<evidence type="ECO:0000256" key="5">
    <source>
        <dbReference type="ARBA" id="ARBA00023244"/>
    </source>
</evidence>
<name>A0A068VPV8_PROFF</name>
<accession>A0A068VPV8</accession>
<dbReference type="GeneID" id="61222835"/>
<dbReference type="FunFam" id="3.40.1010.10:FF:000001">
    <property type="entry name" value="Siroheme synthase"/>
    <property type="match status" value="1"/>
</dbReference>
<keyword evidence="4" id="KW-0949">S-adenosyl-L-methionine</keyword>
<dbReference type="InterPro" id="IPR000878">
    <property type="entry name" value="4pyrrol_Mease"/>
</dbReference>
<sequence length="257" mass="27095">MTTTLLPGTVTLVGAGPGDPELVTVAGLRAVQQAEVILYDRLAPQDLLSEASDDAELVPVGKIPRGHYVPQEEINQLLVAHAREGRKVVRLKGGDSFVFGRGGEEWQACAEAGIPVRVIPGVSSATAGPALAGIPLTHRHLVQGFTVVSGHVSPSDERSEVPWRQLAKDRLTLVILMGVAHMRDIAPELMAGGLPADTPVRVVSNASLASQESWRTTLGDAVADMDAHHVRPPALVVVGTLAGVDLSHPDHRAPSDH</sequence>
<dbReference type="InterPro" id="IPR050161">
    <property type="entry name" value="Siro_Cobalamin_biosynth"/>
</dbReference>
<reference evidence="7" key="1">
    <citation type="submission" date="2014-08" db="EMBL/GenBank/DDBJ databases">
        <authorList>
            <person name="Falentin Helene"/>
        </authorList>
    </citation>
    <scope>NUCLEOTIDE SEQUENCE</scope>
</reference>
<evidence type="ECO:0000256" key="1">
    <source>
        <dbReference type="ARBA" id="ARBA00012162"/>
    </source>
</evidence>
<evidence type="ECO:0000259" key="6">
    <source>
        <dbReference type="Pfam" id="PF00590"/>
    </source>
</evidence>
<dbReference type="InterPro" id="IPR014777">
    <property type="entry name" value="4pyrrole_Mease_sub1"/>
</dbReference>
<dbReference type="NCBIfam" id="TIGR01469">
    <property type="entry name" value="cobA_cysG_Cterm"/>
    <property type="match status" value="1"/>
</dbReference>
<dbReference type="CDD" id="cd11642">
    <property type="entry name" value="SUMT"/>
    <property type="match status" value="1"/>
</dbReference>
<keyword evidence="2 7" id="KW-0489">Methyltransferase</keyword>
<dbReference type="InterPro" id="IPR035996">
    <property type="entry name" value="4pyrrol_Methylase_sf"/>
</dbReference>
<dbReference type="Pfam" id="PF00590">
    <property type="entry name" value="TP_methylase"/>
    <property type="match status" value="1"/>
</dbReference>
<dbReference type="PANTHER" id="PTHR45790:SF3">
    <property type="entry name" value="S-ADENOSYL-L-METHIONINE-DEPENDENT UROPORPHYRINOGEN III METHYLTRANSFERASE, CHLOROPLASTIC"/>
    <property type="match status" value="1"/>
</dbReference>
<evidence type="ECO:0000256" key="2">
    <source>
        <dbReference type="ARBA" id="ARBA00022603"/>
    </source>
</evidence>
<dbReference type="Gene3D" id="3.40.1010.10">
    <property type="entry name" value="Cobalt-precorrin-4 Transmethylase, Domain 1"/>
    <property type="match status" value="1"/>
</dbReference>
<proteinExistence type="predicted"/>
<dbReference type="InterPro" id="IPR014776">
    <property type="entry name" value="4pyrrole_Mease_sub2"/>
</dbReference>
<dbReference type="GO" id="GO:0019354">
    <property type="term" value="P:siroheme biosynthetic process"/>
    <property type="evidence" value="ECO:0007669"/>
    <property type="project" value="InterPro"/>
</dbReference>
<evidence type="ECO:0000256" key="4">
    <source>
        <dbReference type="ARBA" id="ARBA00022691"/>
    </source>
</evidence>
<dbReference type="SUPFAM" id="SSF53790">
    <property type="entry name" value="Tetrapyrrole methylase"/>
    <property type="match status" value="1"/>
</dbReference>
<keyword evidence="5" id="KW-0627">Porphyrin biosynthesis</keyword>
<dbReference type="GO" id="GO:0004851">
    <property type="term" value="F:uroporphyrin-III C-methyltransferase activity"/>
    <property type="evidence" value="ECO:0007669"/>
    <property type="project" value="UniProtKB-EC"/>
</dbReference>
<dbReference type="InterPro" id="IPR006366">
    <property type="entry name" value="CobA/CysG_C"/>
</dbReference>
<dbReference type="NCBIfam" id="NF004790">
    <property type="entry name" value="PRK06136.1"/>
    <property type="match status" value="1"/>
</dbReference>
<gene>
    <name evidence="7" type="primary">cobA</name>
    <name evidence="7" type="ORF">PFCIRM138_09295</name>
</gene>
<protein>
    <recommendedName>
        <fullName evidence="1">uroporphyrinogen-III C-methyltransferase</fullName>
        <ecNumber evidence="1">2.1.1.107</ecNumber>
    </recommendedName>
</protein>
<dbReference type="EMBL" id="LM676418">
    <property type="protein sequence ID" value="CEP26690.1"/>
    <property type="molecule type" value="Genomic_DNA"/>
</dbReference>
<dbReference type="RefSeq" id="WP_013160381.1">
    <property type="nucleotide sequence ID" value="NZ_CP010341.1"/>
</dbReference>
<dbReference type="KEGG" id="pfre:RM25_0421"/>
<evidence type="ECO:0000313" key="7">
    <source>
        <dbReference type="EMBL" id="CEP26690.1"/>
    </source>
</evidence>
<dbReference type="EC" id="2.1.1.107" evidence="1"/>